<comment type="caution">
    <text evidence="3">The sequence shown here is derived from an EMBL/GenBank/DDBJ whole genome shotgun (WGS) entry which is preliminary data.</text>
</comment>
<dbReference type="Proteomes" id="UP000756346">
    <property type="component" value="Unassembled WGS sequence"/>
</dbReference>
<name>A0A9P8XQ36_9PEZI</name>
<accession>A0A9P8XQ36</accession>
<dbReference type="RefSeq" id="XP_046004281.1">
    <property type="nucleotide sequence ID" value="XM_046155987.1"/>
</dbReference>
<organism evidence="3 4">
    <name type="scientific">Microdochium trichocladiopsis</name>
    <dbReference type="NCBI Taxonomy" id="1682393"/>
    <lineage>
        <taxon>Eukaryota</taxon>
        <taxon>Fungi</taxon>
        <taxon>Dikarya</taxon>
        <taxon>Ascomycota</taxon>
        <taxon>Pezizomycotina</taxon>
        <taxon>Sordariomycetes</taxon>
        <taxon>Xylariomycetidae</taxon>
        <taxon>Xylariales</taxon>
        <taxon>Microdochiaceae</taxon>
        <taxon>Microdochium</taxon>
    </lineage>
</organism>
<keyword evidence="1" id="KW-0862">Zinc</keyword>
<dbReference type="OrthoDB" id="194358at2759"/>
<proteinExistence type="predicted"/>
<dbReference type="AlphaFoldDB" id="A0A9P8XQ36"/>
<dbReference type="Gene3D" id="3.40.50.300">
    <property type="entry name" value="P-loop containing nucleotide triphosphate hydrolases"/>
    <property type="match status" value="1"/>
</dbReference>
<feature type="domain" description="B box-type" evidence="2">
    <location>
        <begin position="54"/>
        <end position="101"/>
    </location>
</feature>
<dbReference type="CDD" id="cd19757">
    <property type="entry name" value="Bbox1"/>
    <property type="match status" value="1"/>
</dbReference>
<evidence type="ECO:0000313" key="4">
    <source>
        <dbReference type="Proteomes" id="UP000756346"/>
    </source>
</evidence>
<dbReference type="PROSITE" id="PS50119">
    <property type="entry name" value="ZF_BBOX"/>
    <property type="match status" value="1"/>
</dbReference>
<gene>
    <name evidence="3" type="ORF">B0I36DRAFT_341025</name>
</gene>
<reference evidence="3" key="1">
    <citation type="journal article" date="2021" name="Nat. Commun.">
        <title>Genetic determinants of endophytism in the Arabidopsis root mycobiome.</title>
        <authorList>
            <person name="Mesny F."/>
            <person name="Miyauchi S."/>
            <person name="Thiergart T."/>
            <person name="Pickel B."/>
            <person name="Atanasova L."/>
            <person name="Karlsson M."/>
            <person name="Huettel B."/>
            <person name="Barry K.W."/>
            <person name="Haridas S."/>
            <person name="Chen C."/>
            <person name="Bauer D."/>
            <person name="Andreopoulos W."/>
            <person name="Pangilinan J."/>
            <person name="LaButti K."/>
            <person name="Riley R."/>
            <person name="Lipzen A."/>
            <person name="Clum A."/>
            <person name="Drula E."/>
            <person name="Henrissat B."/>
            <person name="Kohler A."/>
            <person name="Grigoriev I.V."/>
            <person name="Martin F.M."/>
            <person name="Hacquard S."/>
        </authorList>
    </citation>
    <scope>NUCLEOTIDE SEQUENCE</scope>
    <source>
        <strain evidence="3">MPI-CAGE-CH-0230</strain>
    </source>
</reference>
<keyword evidence="1" id="KW-0479">Metal-binding</keyword>
<protein>
    <recommendedName>
        <fullName evidence="2">B box-type domain-containing protein</fullName>
    </recommendedName>
</protein>
<dbReference type="InterPro" id="IPR027417">
    <property type="entry name" value="P-loop_NTPase"/>
</dbReference>
<keyword evidence="4" id="KW-1185">Reference proteome</keyword>
<dbReference type="InterPro" id="IPR000315">
    <property type="entry name" value="Znf_B-box"/>
</dbReference>
<dbReference type="EMBL" id="JAGTJQ010000016">
    <property type="protein sequence ID" value="KAH7010796.1"/>
    <property type="molecule type" value="Genomic_DNA"/>
</dbReference>
<dbReference type="SMART" id="SM00336">
    <property type="entry name" value="BBOX"/>
    <property type="match status" value="1"/>
</dbReference>
<dbReference type="GeneID" id="70185533"/>
<keyword evidence="1" id="KW-0863">Zinc-finger</keyword>
<evidence type="ECO:0000256" key="1">
    <source>
        <dbReference type="PROSITE-ProRule" id="PRU00024"/>
    </source>
</evidence>
<evidence type="ECO:0000259" key="2">
    <source>
        <dbReference type="PROSITE" id="PS50119"/>
    </source>
</evidence>
<sequence length="784" mass="87253">MAASPSLTMDASWSSEESEDFIWPTLPSEGFEDGWLQDSISAASSGSAPLGIEPGRPLCSGCEATPGEKYCTKCNIIICRSCCNAIPTHRGPAPSHPVVSYQEHKLFNEIVSHQAVDENLQHRHDFLSLWFSVDKGKDGKLELKQFPRFSNLVKDHNNRHRHGSDCSVQLVSFIGNTGAGKSTLIRVLMKQPWDIARLTSTEEVSISLPIAGRSGSTIPTSGDVHLYAVPNDPAAGPSNLSLYADCEGFNGGDQEPLAGKAKRSVLAKIGEMIHTKTTESLSWAKDVLLFLKGTHIFPLSFESTREEAVKNLFPRLLYNFSDVVVHVMPWAASRMLEHVIVNLLDWAQNSQKTAVNRVILPHMIVVLNVDLSEEVDWNTATTTERILNEHLRALENNQTISTYCWMLNQLRNSPITTIRELLNCCYSSVQFIRVPPAEKQQLFSRQVQTLDSLIHEATIQARETKAEARCLLHSETQDKMFKMAFEHYKNNLEKPFDFLESLLAARPLDNTLSATLSALLRAAMIAYRSTTAELSGFEFCSIITPTVCSIIALDSYRSSSRHPGTLRNIYKGSTLNFRVGEGEEGAVTYQSQFAAAITEFLEKSCPCDFVYEGKRCVNSFQGHKASMHQDETGSTHFGTFESKFVDDWTRCWNAVIDDCFSELDDPLGKPGTAEQPEESMMVWSAHCLNLRNLYSDLPQLDITKIKTCSWCFYGEPLRSLECGHRVCWACAELVGDSQAGSSNEDKIVVAVGSCELHPTLVRFESPIHIIKESDTTAIVLSSRT</sequence>
<dbReference type="GO" id="GO:0008270">
    <property type="term" value="F:zinc ion binding"/>
    <property type="evidence" value="ECO:0007669"/>
    <property type="project" value="UniProtKB-KW"/>
</dbReference>
<evidence type="ECO:0000313" key="3">
    <source>
        <dbReference type="EMBL" id="KAH7010796.1"/>
    </source>
</evidence>